<protein>
    <submittedName>
        <fullName evidence="3">Cysteine hydrolase</fullName>
    </submittedName>
</protein>
<evidence type="ECO:0000313" key="3">
    <source>
        <dbReference type="EMBL" id="ALV05345.1"/>
    </source>
</evidence>
<evidence type="ECO:0000256" key="1">
    <source>
        <dbReference type="ARBA" id="ARBA00006336"/>
    </source>
</evidence>
<dbReference type="KEGG" id="rdp:RD2015_849"/>
<proteinExistence type="inferred from homology"/>
<keyword evidence="2 3" id="KW-0378">Hydrolase</keyword>
<keyword evidence="4" id="KW-1185">Reference proteome</keyword>
<reference evidence="3 4" key="1">
    <citation type="submission" date="2015-12" db="EMBL/GenBank/DDBJ databases">
        <title>Complete genome of Roseateles depolymerans KCTC 42856.</title>
        <authorList>
            <person name="Kim K.M."/>
        </authorList>
    </citation>
    <scope>NUCLEOTIDE SEQUENCE [LARGE SCALE GENOMIC DNA]</scope>
    <source>
        <strain evidence="3 4">KCTC 42856</strain>
    </source>
</reference>
<dbReference type="InterPro" id="IPR036380">
    <property type="entry name" value="Isochorismatase-like_sf"/>
</dbReference>
<dbReference type="PANTHER" id="PTHR11080">
    <property type="entry name" value="PYRAZINAMIDASE/NICOTINAMIDASE"/>
    <property type="match status" value="1"/>
</dbReference>
<dbReference type="EMBL" id="CP013729">
    <property type="protein sequence ID" value="ALV05345.1"/>
    <property type="molecule type" value="Genomic_DNA"/>
</dbReference>
<dbReference type="OrthoDB" id="9791276at2"/>
<dbReference type="InterPro" id="IPR052347">
    <property type="entry name" value="Isochorismatase_Nicotinamidase"/>
</dbReference>
<gene>
    <name evidence="3" type="ORF">RD2015_849</name>
</gene>
<evidence type="ECO:0000256" key="2">
    <source>
        <dbReference type="ARBA" id="ARBA00022801"/>
    </source>
</evidence>
<comment type="similarity">
    <text evidence="1">Belongs to the isochorismatase family.</text>
</comment>
<name>A0A0U2TYV4_9BURK</name>
<dbReference type="PANTHER" id="PTHR11080:SF2">
    <property type="entry name" value="LD05707P"/>
    <property type="match status" value="1"/>
</dbReference>
<dbReference type="AlphaFoldDB" id="A0A0U2TYV4"/>
<accession>A0A0U2TYV4</accession>
<organism evidence="3 4">
    <name type="scientific">Roseateles depolymerans</name>
    <dbReference type="NCBI Taxonomy" id="76731"/>
    <lineage>
        <taxon>Bacteria</taxon>
        <taxon>Pseudomonadati</taxon>
        <taxon>Pseudomonadota</taxon>
        <taxon>Betaproteobacteria</taxon>
        <taxon>Burkholderiales</taxon>
        <taxon>Sphaerotilaceae</taxon>
        <taxon>Roseateles</taxon>
    </lineage>
</organism>
<dbReference type="STRING" id="76731.RD2015_849"/>
<dbReference type="Gene3D" id="3.40.50.850">
    <property type="entry name" value="Isochorismatase-like"/>
    <property type="match status" value="1"/>
</dbReference>
<dbReference type="GO" id="GO:0016787">
    <property type="term" value="F:hydrolase activity"/>
    <property type="evidence" value="ECO:0007669"/>
    <property type="project" value="UniProtKB-KW"/>
</dbReference>
<sequence length="291" mass="31342">MSAASASPKFSASPSQLLIVDPQNDFCDIDGAALPVQGANADLQRLAHFIRTAGAQLSDIVVTLDSHAAYAIERPSFWQTAEGGPVAPFTQITSQQVREGHYAPRDRHLAEHVRFYLDALESSPHQYRLMVWPAHCITGSWGHNIHQDVAQALADWEQQSLRVVDKVLKGRNPLTEQYSAVKAEVPLPDDPSTGINHVLVDRIVSFKGLTFIAGEASSHCVAATTEDLLDAMTPERRSRVVLLRDCMSPVGGFEAGEAGFVERAQAQGVRVMTAAQALALVTPAAAGTQAS</sequence>
<dbReference type="SUPFAM" id="SSF52499">
    <property type="entry name" value="Isochorismatase-like hydrolases"/>
    <property type="match status" value="1"/>
</dbReference>
<evidence type="ECO:0000313" key="4">
    <source>
        <dbReference type="Proteomes" id="UP000060699"/>
    </source>
</evidence>
<dbReference type="RefSeq" id="WP_058933830.1">
    <property type="nucleotide sequence ID" value="NZ_CP013729.1"/>
</dbReference>
<dbReference type="Proteomes" id="UP000060699">
    <property type="component" value="Chromosome"/>
</dbReference>